<reference evidence="2 3" key="1">
    <citation type="submission" date="2019-03" db="EMBL/GenBank/DDBJ databases">
        <title>First draft genome of Liparis tanakae, snailfish: a comprehensive survey of snailfish specific genes.</title>
        <authorList>
            <person name="Kim W."/>
            <person name="Song I."/>
            <person name="Jeong J.-H."/>
            <person name="Kim D."/>
            <person name="Kim S."/>
            <person name="Ryu S."/>
            <person name="Song J.Y."/>
            <person name="Lee S.K."/>
        </authorList>
    </citation>
    <scope>NUCLEOTIDE SEQUENCE [LARGE SCALE GENOMIC DNA]</scope>
    <source>
        <tissue evidence="2">Muscle</tissue>
    </source>
</reference>
<feature type="compositionally biased region" description="Basic and acidic residues" evidence="1">
    <location>
        <begin position="1"/>
        <end position="15"/>
    </location>
</feature>
<evidence type="ECO:0000313" key="2">
    <source>
        <dbReference type="EMBL" id="TNN25219.1"/>
    </source>
</evidence>
<dbReference type="OrthoDB" id="10588102at2759"/>
<accession>A0A4Z2E8V7</accession>
<dbReference type="EMBL" id="SRLO01013149">
    <property type="protein sequence ID" value="TNN25219.1"/>
    <property type="molecule type" value="Genomic_DNA"/>
</dbReference>
<sequence>MHIVSRREEKGKGPDQGDQPFHSKHPSSRSGGVRGTLRHSSSVDALRSGQGYWEKRLQLRHSCTGEDHTAW</sequence>
<evidence type="ECO:0000313" key="3">
    <source>
        <dbReference type="Proteomes" id="UP000314294"/>
    </source>
</evidence>
<gene>
    <name evidence="2" type="ORF">EYF80_064653</name>
</gene>
<keyword evidence="3" id="KW-1185">Reference proteome</keyword>
<proteinExistence type="predicted"/>
<evidence type="ECO:0000256" key="1">
    <source>
        <dbReference type="SAM" id="MobiDB-lite"/>
    </source>
</evidence>
<name>A0A4Z2E8V7_9TELE</name>
<dbReference type="AlphaFoldDB" id="A0A4Z2E8V7"/>
<comment type="caution">
    <text evidence="2">The sequence shown here is derived from an EMBL/GenBank/DDBJ whole genome shotgun (WGS) entry which is preliminary data.</text>
</comment>
<dbReference type="Proteomes" id="UP000314294">
    <property type="component" value="Unassembled WGS sequence"/>
</dbReference>
<feature type="region of interest" description="Disordered" evidence="1">
    <location>
        <begin position="1"/>
        <end position="51"/>
    </location>
</feature>
<organism evidence="2 3">
    <name type="scientific">Liparis tanakae</name>
    <name type="common">Tanaka's snailfish</name>
    <dbReference type="NCBI Taxonomy" id="230148"/>
    <lineage>
        <taxon>Eukaryota</taxon>
        <taxon>Metazoa</taxon>
        <taxon>Chordata</taxon>
        <taxon>Craniata</taxon>
        <taxon>Vertebrata</taxon>
        <taxon>Euteleostomi</taxon>
        <taxon>Actinopterygii</taxon>
        <taxon>Neopterygii</taxon>
        <taxon>Teleostei</taxon>
        <taxon>Neoteleostei</taxon>
        <taxon>Acanthomorphata</taxon>
        <taxon>Eupercaria</taxon>
        <taxon>Perciformes</taxon>
        <taxon>Cottioidei</taxon>
        <taxon>Cottales</taxon>
        <taxon>Liparidae</taxon>
        <taxon>Liparis</taxon>
    </lineage>
</organism>
<protein>
    <submittedName>
        <fullName evidence="2">Uncharacterized protein</fullName>
    </submittedName>
</protein>